<keyword evidence="2" id="KW-0804">Transcription</keyword>
<proteinExistence type="predicted"/>
<feature type="compositionally biased region" description="Low complexity" evidence="1">
    <location>
        <begin position="70"/>
        <end position="89"/>
    </location>
</feature>
<gene>
    <name evidence="2" type="ORF">ZOSMA_50G00890</name>
</gene>
<sequence>MAAATVARIAVSHQILRRDVPQAVRIVCTIGNISHSHGQQHKQTSITVSGSTGIENGSEVEQSLPRGGLNSSVNPPSSSPRISSSSNLWSDQPDYMKWRNKEAEILKDVGPIISLAKKILHSPRYRDGEHLTGEDAKKIVDKVLLYHPHSTNKIGHGIHSIMVDRHPEFRHTRCLFVVRTDGGWIDFSYQKCLRAYIRGKYPSDDAERFIKEHFKRT</sequence>
<dbReference type="PANTHER" id="PTHR33415">
    <property type="entry name" value="PROTEIN EMBRYO DEFECTIVE 514"/>
    <property type="match status" value="1"/>
</dbReference>
<feature type="compositionally biased region" description="Polar residues" evidence="1">
    <location>
        <begin position="35"/>
        <end position="61"/>
    </location>
</feature>
<dbReference type="GO" id="GO:1901259">
    <property type="term" value="P:chloroplast rRNA processing"/>
    <property type="evidence" value="ECO:0000318"/>
    <property type="project" value="GO_Central"/>
</dbReference>
<organism evidence="2 3">
    <name type="scientific">Zostera marina</name>
    <name type="common">Eelgrass</name>
    <dbReference type="NCBI Taxonomy" id="29655"/>
    <lineage>
        <taxon>Eukaryota</taxon>
        <taxon>Viridiplantae</taxon>
        <taxon>Streptophyta</taxon>
        <taxon>Embryophyta</taxon>
        <taxon>Tracheophyta</taxon>
        <taxon>Spermatophyta</taxon>
        <taxon>Magnoliopsida</taxon>
        <taxon>Liliopsida</taxon>
        <taxon>Zosteraceae</taxon>
        <taxon>Zostera</taxon>
    </lineage>
</organism>
<dbReference type="Gene3D" id="3.10.450.40">
    <property type="match status" value="1"/>
</dbReference>
<dbReference type="GO" id="GO:0009507">
    <property type="term" value="C:chloroplast"/>
    <property type="evidence" value="ECO:0000318"/>
    <property type="project" value="GO_Central"/>
</dbReference>
<feature type="region of interest" description="Disordered" evidence="1">
    <location>
        <begin position="35"/>
        <end position="89"/>
    </location>
</feature>
<dbReference type="OrthoDB" id="695233at2759"/>
<reference evidence="3" key="1">
    <citation type="journal article" date="2016" name="Nature">
        <title>The genome of the seagrass Zostera marina reveals angiosperm adaptation to the sea.</title>
        <authorList>
            <person name="Olsen J.L."/>
            <person name="Rouze P."/>
            <person name="Verhelst B."/>
            <person name="Lin Y.-C."/>
            <person name="Bayer T."/>
            <person name="Collen J."/>
            <person name="Dattolo E."/>
            <person name="De Paoli E."/>
            <person name="Dittami S."/>
            <person name="Maumus F."/>
            <person name="Michel G."/>
            <person name="Kersting A."/>
            <person name="Lauritano C."/>
            <person name="Lohaus R."/>
            <person name="Toepel M."/>
            <person name="Tonon T."/>
            <person name="Vanneste K."/>
            <person name="Amirebrahimi M."/>
            <person name="Brakel J."/>
            <person name="Bostroem C."/>
            <person name="Chovatia M."/>
            <person name="Grimwood J."/>
            <person name="Jenkins J.W."/>
            <person name="Jueterbock A."/>
            <person name="Mraz A."/>
            <person name="Stam W.T."/>
            <person name="Tice H."/>
            <person name="Bornberg-Bauer E."/>
            <person name="Green P.J."/>
            <person name="Pearson G.A."/>
            <person name="Procaccini G."/>
            <person name="Duarte C.M."/>
            <person name="Schmutz J."/>
            <person name="Reusch T.B.H."/>
            <person name="Van de Peer Y."/>
        </authorList>
    </citation>
    <scope>NUCLEOTIDE SEQUENCE [LARGE SCALE GENOMIC DNA]</scope>
    <source>
        <strain evidence="3">cv. Finnish</strain>
    </source>
</reference>
<dbReference type="GO" id="GO:0000428">
    <property type="term" value="C:DNA-directed RNA polymerase complex"/>
    <property type="evidence" value="ECO:0007669"/>
    <property type="project" value="UniProtKB-KW"/>
</dbReference>
<keyword evidence="3" id="KW-1185">Reference proteome</keyword>
<dbReference type="AlphaFoldDB" id="A0A0K9P0C6"/>
<evidence type="ECO:0000313" key="3">
    <source>
        <dbReference type="Proteomes" id="UP000036987"/>
    </source>
</evidence>
<comment type="caution">
    <text evidence="2">The sequence shown here is derived from an EMBL/GenBank/DDBJ whole genome shotgun (WGS) entry which is preliminary data.</text>
</comment>
<dbReference type="PANTHER" id="PTHR33415:SF4">
    <property type="entry name" value="DCL PROTEIN (DUF3223)"/>
    <property type="match status" value="1"/>
</dbReference>
<dbReference type="GO" id="GO:0009658">
    <property type="term" value="P:chloroplast organization"/>
    <property type="evidence" value="ECO:0000318"/>
    <property type="project" value="GO_Central"/>
</dbReference>
<dbReference type="EMBL" id="LFYR01001452">
    <property type="protein sequence ID" value="KMZ61672.1"/>
    <property type="molecule type" value="Genomic_DNA"/>
</dbReference>
<dbReference type="InterPro" id="IPR044673">
    <property type="entry name" value="DCL-like"/>
</dbReference>
<protein>
    <submittedName>
        <fullName evidence="2">DNA-directed RNA polymerase</fullName>
    </submittedName>
</protein>
<name>A0A0K9P0C6_ZOSMR</name>
<accession>A0A0K9P0C6</accession>
<dbReference type="Proteomes" id="UP000036987">
    <property type="component" value="Unassembled WGS sequence"/>
</dbReference>
<evidence type="ECO:0000313" key="2">
    <source>
        <dbReference type="EMBL" id="KMZ61672.1"/>
    </source>
</evidence>
<dbReference type="Pfam" id="PF11523">
    <property type="entry name" value="DUF3223"/>
    <property type="match status" value="1"/>
</dbReference>
<evidence type="ECO:0000256" key="1">
    <source>
        <dbReference type="SAM" id="MobiDB-lite"/>
    </source>
</evidence>
<keyword evidence="2" id="KW-0240">DNA-directed RNA polymerase</keyword>